<evidence type="ECO:0000313" key="2">
    <source>
        <dbReference type="Proteomes" id="UP001232973"/>
    </source>
</evidence>
<organism evidence="1 2">
    <name type="scientific">Alicyclobacillus cycloheptanicus</name>
    <dbReference type="NCBI Taxonomy" id="1457"/>
    <lineage>
        <taxon>Bacteria</taxon>
        <taxon>Bacillati</taxon>
        <taxon>Bacillota</taxon>
        <taxon>Bacilli</taxon>
        <taxon>Bacillales</taxon>
        <taxon>Alicyclobacillaceae</taxon>
        <taxon>Alicyclobacillus</taxon>
    </lineage>
</organism>
<proteinExistence type="predicted"/>
<keyword evidence="2" id="KW-1185">Reference proteome</keyword>
<name>A0ABT9XH75_9BACL</name>
<comment type="caution">
    <text evidence="1">The sequence shown here is derived from an EMBL/GenBank/DDBJ whole genome shotgun (WGS) entry which is preliminary data.</text>
</comment>
<dbReference type="Proteomes" id="UP001232973">
    <property type="component" value="Unassembled WGS sequence"/>
</dbReference>
<gene>
    <name evidence="1" type="ORF">J2S03_001501</name>
</gene>
<protein>
    <submittedName>
        <fullName evidence="1">Uncharacterized protein</fullName>
    </submittedName>
</protein>
<sequence length="84" mass="8941">MAAIVNIGGFQFGGSSNGVGVFSGQNMQNAWDANSPNTSNYGTQMGQMSAQYAVWAVLNDWMWIGQPVLDNDIKNNGAPMLEGP</sequence>
<reference evidence="1 2" key="1">
    <citation type="submission" date="2023-07" db="EMBL/GenBank/DDBJ databases">
        <title>Genomic Encyclopedia of Type Strains, Phase IV (KMG-IV): sequencing the most valuable type-strain genomes for metagenomic binning, comparative biology and taxonomic classification.</title>
        <authorList>
            <person name="Goeker M."/>
        </authorList>
    </citation>
    <scope>NUCLEOTIDE SEQUENCE [LARGE SCALE GENOMIC DNA]</scope>
    <source>
        <strain evidence="1 2">DSM 4006</strain>
    </source>
</reference>
<evidence type="ECO:0000313" key="1">
    <source>
        <dbReference type="EMBL" id="MDQ0189656.1"/>
    </source>
</evidence>
<accession>A0ABT9XH75</accession>
<dbReference type="EMBL" id="JAUSTP010000009">
    <property type="protein sequence ID" value="MDQ0189656.1"/>
    <property type="molecule type" value="Genomic_DNA"/>
</dbReference>
<dbReference type="RefSeq" id="WP_274454587.1">
    <property type="nucleotide sequence ID" value="NZ_CP067097.1"/>
</dbReference>